<dbReference type="EMBL" id="AVFO01000025">
    <property type="protein sequence ID" value="ESU25884.1"/>
    <property type="molecule type" value="Genomic_DNA"/>
</dbReference>
<name>A0ABP2ZWX9_9FLAO</name>
<protein>
    <submittedName>
        <fullName evidence="2">Penicillin-binding protein 4</fullName>
    </submittedName>
</protein>
<evidence type="ECO:0000313" key="2">
    <source>
        <dbReference type="EMBL" id="ESU25884.1"/>
    </source>
</evidence>
<comment type="caution">
    <text evidence="2">The sequence shown here is derived from an EMBL/GenBank/DDBJ whole genome shotgun (WGS) entry which is preliminary data.</text>
</comment>
<dbReference type="InterPro" id="IPR050491">
    <property type="entry name" value="AmpC-like"/>
</dbReference>
<dbReference type="Proteomes" id="UP000018234">
    <property type="component" value="Unassembled WGS sequence"/>
</dbReference>
<sequence length="408" mass="47120">MVNYICFLPRFTMRISRYIPILSFFLFLSCNKDKSGKNGNDTNDTVLLADKYEVSFPKLSSKFTSENRAYVENFYNKHYNPKDFSGGFLVAKNGQIIYENYSGYAYKEKDDKITADKPIHIASVSKMLTAVCILKLAEEGDIELDKSVKTYLPTFPHEETSVRMLLNHRSGLRNYAYFTDDKGVWDKKKTLTNQDVLDLLATKPIGLESKPGTRFGYCNTNYALLALIIEKVTGKKYAAAMNEMIFEPLGMKNTFVFDNLEKKDEVSQSYKNNYLRLAFEFLDEVYGDKNIYSTPRDLLKFETATYSDAFLSKKMKAEMFKGYSYETKGQRNYGLGIRMMEFETGQKYFFHNGWWHGNTSSLVTLRKENVTIISLSNKYTHKTYQTKKLAPHFGDYPFKFKDAVIGAE</sequence>
<reference evidence="2 3" key="1">
    <citation type="submission" date="2013-08" db="EMBL/GenBank/DDBJ databases">
        <title>Flavobacterium saliperosum type strain genome sequencing.</title>
        <authorList>
            <person name="Lee K."/>
            <person name="Yi H."/>
            <person name="Park S."/>
            <person name="Chun J."/>
        </authorList>
    </citation>
    <scope>NUCLEOTIDE SEQUENCE [LARGE SCALE GENOMIC DNA]</scope>
    <source>
        <strain evidence="2 3">S13</strain>
    </source>
</reference>
<dbReference type="PANTHER" id="PTHR46825">
    <property type="entry name" value="D-ALANYL-D-ALANINE-CARBOXYPEPTIDASE/ENDOPEPTIDASE AMPH"/>
    <property type="match status" value="1"/>
</dbReference>
<evidence type="ECO:0000313" key="3">
    <source>
        <dbReference type="Proteomes" id="UP000018234"/>
    </source>
</evidence>
<feature type="domain" description="Beta-lactamase-related" evidence="1">
    <location>
        <begin position="88"/>
        <end position="380"/>
    </location>
</feature>
<accession>A0ABP2ZWX9</accession>
<dbReference type="PANTHER" id="PTHR46825:SF9">
    <property type="entry name" value="BETA-LACTAMASE-RELATED DOMAIN-CONTAINING PROTEIN"/>
    <property type="match status" value="1"/>
</dbReference>
<dbReference type="Gene3D" id="3.40.710.10">
    <property type="entry name" value="DD-peptidase/beta-lactamase superfamily"/>
    <property type="match status" value="1"/>
</dbReference>
<keyword evidence="3" id="KW-1185">Reference proteome</keyword>
<proteinExistence type="predicted"/>
<dbReference type="InterPro" id="IPR012338">
    <property type="entry name" value="Beta-lactam/transpept-like"/>
</dbReference>
<gene>
    <name evidence="2" type="ORF">FSS13T_13490</name>
</gene>
<evidence type="ECO:0000259" key="1">
    <source>
        <dbReference type="Pfam" id="PF00144"/>
    </source>
</evidence>
<organism evidence="2 3">
    <name type="scientific">Flavobacterium saliperosum S13</name>
    <dbReference type="NCBI Taxonomy" id="1341155"/>
    <lineage>
        <taxon>Bacteria</taxon>
        <taxon>Pseudomonadati</taxon>
        <taxon>Bacteroidota</taxon>
        <taxon>Flavobacteriia</taxon>
        <taxon>Flavobacteriales</taxon>
        <taxon>Flavobacteriaceae</taxon>
        <taxon>Flavobacterium</taxon>
    </lineage>
</organism>
<dbReference type="Pfam" id="PF00144">
    <property type="entry name" value="Beta-lactamase"/>
    <property type="match status" value="1"/>
</dbReference>
<dbReference type="SUPFAM" id="SSF56601">
    <property type="entry name" value="beta-lactamase/transpeptidase-like"/>
    <property type="match status" value="1"/>
</dbReference>
<dbReference type="InterPro" id="IPR001466">
    <property type="entry name" value="Beta-lactam-related"/>
</dbReference>